<organism evidence="1 3">
    <name type="scientific">Adineta ricciae</name>
    <name type="common">Rotifer</name>
    <dbReference type="NCBI Taxonomy" id="249248"/>
    <lineage>
        <taxon>Eukaryota</taxon>
        <taxon>Metazoa</taxon>
        <taxon>Spiralia</taxon>
        <taxon>Gnathifera</taxon>
        <taxon>Rotifera</taxon>
        <taxon>Eurotatoria</taxon>
        <taxon>Bdelloidea</taxon>
        <taxon>Adinetida</taxon>
        <taxon>Adinetidae</taxon>
        <taxon>Adineta</taxon>
    </lineage>
</organism>
<protein>
    <submittedName>
        <fullName evidence="1">Uncharacterized protein</fullName>
    </submittedName>
</protein>
<keyword evidence="3" id="KW-1185">Reference proteome</keyword>
<sequence>MTPIGTNYALILQSGTNQVYTQVQQYLNCECDQTDECTSETFIDLRAIVGYPSLYNITGFLYGCLSIEALLQSSLQCFYNQTCIDVLNRYLLAASYFTN</sequence>
<dbReference type="EMBL" id="CAJNOJ010000525">
    <property type="protein sequence ID" value="CAF1476206.1"/>
    <property type="molecule type" value="Genomic_DNA"/>
</dbReference>
<dbReference type="EMBL" id="CAJNOR010003618">
    <property type="protein sequence ID" value="CAF1431311.1"/>
    <property type="molecule type" value="Genomic_DNA"/>
</dbReference>
<evidence type="ECO:0000313" key="1">
    <source>
        <dbReference type="EMBL" id="CAF1431311.1"/>
    </source>
</evidence>
<reference evidence="1" key="1">
    <citation type="submission" date="2021-02" db="EMBL/GenBank/DDBJ databases">
        <authorList>
            <person name="Nowell W R."/>
        </authorList>
    </citation>
    <scope>NUCLEOTIDE SEQUENCE</scope>
</reference>
<name>A0A815MY05_ADIRI</name>
<dbReference type="OrthoDB" id="10125012at2759"/>
<accession>A0A815MY05</accession>
<dbReference type="AlphaFoldDB" id="A0A815MY05"/>
<evidence type="ECO:0000313" key="2">
    <source>
        <dbReference type="EMBL" id="CAF1476206.1"/>
    </source>
</evidence>
<comment type="caution">
    <text evidence="1">The sequence shown here is derived from an EMBL/GenBank/DDBJ whole genome shotgun (WGS) entry which is preliminary data.</text>
</comment>
<gene>
    <name evidence="2" type="ORF">EDS130_LOCUS41133</name>
    <name evidence="1" type="ORF">XAT740_LOCUS35789</name>
</gene>
<evidence type="ECO:0000313" key="3">
    <source>
        <dbReference type="Proteomes" id="UP000663828"/>
    </source>
</evidence>
<proteinExistence type="predicted"/>
<dbReference type="Proteomes" id="UP000663828">
    <property type="component" value="Unassembled WGS sequence"/>
</dbReference>
<dbReference type="Proteomes" id="UP000663852">
    <property type="component" value="Unassembled WGS sequence"/>
</dbReference>